<dbReference type="HOGENOM" id="CLU_1442810_0_0_1"/>
<proteinExistence type="predicted"/>
<dbReference type="EnsemblMetazoa" id="tetur39g00470.1">
    <property type="protein sequence ID" value="tetur39g00470.1"/>
    <property type="gene ID" value="tetur39g00470"/>
</dbReference>
<reference evidence="2" key="1">
    <citation type="submission" date="2011-08" db="EMBL/GenBank/DDBJ databases">
        <authorList>
            <person name="Rombauts S."/>
        </authorList>
    </citation>
    <scope>NUCLEOTIDE SEQUENCE</scope>
    <source>
        <strain evidence="2">London</strain>
    </source>
</reference>
<protein>
    <submittedName>
        <fullName evidence="1">Uncharacterized protein</fullName>
    </submittedName>
</protein>
<accession>T1L4L3</accession>
<keyword evidence="2" id="KW-1185">Reference proteome</keyword>
<name>T1L4L3_TETUR</name>
<dbReference type="Proteomes" id="UP000015104">
    <property type="component" value="Unassembled WGS sequence"/>
</dbReference>
<sequence>MASIKLSVVQQSSSALGSARSRPYQKQAIFDKSFGILNPSGCCPFNECCSCEPDYLDDEPVSPALPVPIACCLVPYVRPNGAAVVEVEESPVATGRGGRATGTSNSGSSLFGGSGLFSRFLPSTIESTANFTQQVDPNDSQITWFPSNSTQIPMVLLSNQSTKLDSYKIFSNEAVLTNDEANKLAYSG</sequence>
<reference evidence="1" key="2">
    <citation type="submission" date="2015-06" db="UniProtKB">
        <authorList>
            <consortium name="EnsemblMetazoa"/>
        </authorList>
    </citation>
    <scope>IDENTIFICATION</scope>
</reference>
<evidence type="ECO:0000313" key="2">
    <source>
        <dbReference type="Proteomes" id="UP000015104"/>
    </source>
</evidence>
<organism evidence="1 2">
    <name type="scientific">Tetranychus urticae</name>
    <name type="common">Two-spotted spider mite</name>
    <dbReference type="NCBI Taxonomy" id="32264"/>
    <lineage>
        <taxon>Eukaryota</taxon>
        <taxon>Metazoa</taxon>
        <taxon>Ecdysozoa</taxon>
        <taxon>Arthropoda</taxon>
        <taxon>Chelicerata</taxon>
        <taxon>Arachnida</taxon>
        <taxon>Acari</taxon>
        <taxon>Acariformes</taxon>
        <taxon>Trombidiformes</taxon>
        <taxon>Prostigmata</taxon>
        <taxon>Eleutherengona</taxon>
        <taxon>Raphignathae</taxon>
        <taxon>Tetranychoidea</taxon>
        <taxon>Tetranychidae</taxon>
        <taxon>Tetranychus</taxon>
    </lineage>
</organism>
<dbReference type="AlphaFoldDB" id="T1L4L3"/>
<evidence type="ECO:0000313" key="1">
    <source>
        <dbReference type="EnsemblMetazoa" id="tetur39g00470.1"/>
    </source>
</evidence>
<dbReference type="EMBL" id="CAEY01001102">
    <property type="status" value="NOT_ANNOTATED_CDS"/>
    <property type="molecule type" value="Genomic_DNA"/>
</dbReference>